<sequence length="548" mass="64218">IFTTGNKVETFSDMCNERFVAEYIQKFKGTRFNHKIDIERLIKIIKELPNNKSSGMSGVCYEMIKYSENRNIFETIINQQETPYLFNLSMIKPLVKDAKKTNSDISNLRPAAISDAISNLFESILLDMLNEHHNDHPKQFGFKQNSSCKHAIWALKQAIEISKFKGKWIYICAIDASKAFDKVNRTLLWRILIEKNFSPHIVLSIINYYKDSLLLINNLNKYSTIFKSLVGVRQDGKVSPKLFSIFIEKIIEKISKSDLGIKLNKIKMDILAYADDLLLISSNKKELQEMLDIVTETGRELEIKFNPEKTLYTVLNKKTIRKRNEKIFDRWQDKLTLDECEIEEVNCIKYLGVEIVIENDDKRHIEKSKRAALTSLARLRTLEILTDKTDSYLRGHLNKTHIMPVLFYGAETIKLTRPKIISLKKIEGKIMRSIYGLPKSCRTLNLKLIKNLNDTSKRLKLIQINFFERLLKNEYTSEVINDLLQNNVERDYIECINEILSEVTYEREIGIIEKCKYFRYVQNLEFETIKQNNQFLNNLKEIFKKQDK</sequence>
<reference evidence="2" key="1">
    <citation type="submission" date="2021-02" db="EMBL/GenBank/DDBJ databases">
        <authorList>
            <person name="Nowell W R."/>
        </authorList>
    </citation>
    <scope>NUCLEOTIDE SEQUENCE</scope>
    <source>
        <strain evidence="2">Ploen Becks lab</strain>
    </source>
</reference>
<feature type="domain" description="Reverse transcriptase" evidence="1">
    <location>
        <begin position="75"/>
        <end position="355"/>
    </location>
</feature>
<protein>
    <recommendedName>
        <fullName evidence="1">Reverse transcriptase domain-containing protein</fullName>
    </recommendedName>
</protein>
<dbReference type="AlphaFoldDB" id="A0A814QD77"/>
<dbReference type="InterPro" id="IPR000477">
    <property type="entry name" value="RT_dom"/>
</dbReference>
<keyword evidence="3" id="KW-1185">Reference proteome</keyword>
<dbReference type="PROSITE" id="PS50878">
    <property type="entry name" value="RT_POL"/>
    <property type="match status" value="1"/>
</dbReference>
<dbReference type="Proteomes" id="UP000663879">
    <property type="component" value="Unassembled WGS sequence"/>
</dbReference>
<gene>
    <name evidence="2" type="ORF">OXX778_LOCUS21915</name>
</gene>
<dbReference type="SUPFAM" id="SSF56672">
    <property type="entry name" value="DNA/RNA polymerases"/>
    <property type="match status" value="1"/>
</dbReference>
<dbReference type="CDD" id="cd01650">
    <property type="entry name" value="RT_nLTR_like"/>
    <property type="match status" value="1"/>
</dbReference>
<dbReference type="InterPro" id="IPR043128">
    <property type="entry name" value="Rev_trsase/Diguanyl_cyclase"/>
</dbReference>
<dbReference type="PANTHER" id="PTHR47027">
    <property type="entry name" value="REVERSE TRANSCRIPTASE DOMAIN-CONTAINING PROTEIN"/>
    <property type="match status" value="1"/>
</dbReference>
<dbReference type="Pfam" id="PF00078">
    <property type="entry name" value="RVT_1"/>
    <property type="match status" value="1"/>
</dbReference>
<dbReference type="OrthoDB" id="6770762at2759"/>
<dbReference type="Gene3D" id="3.30.70.270">
    <property type="match status" value="1"/>
</dbReference>
<dbReference type="InterPro" id="IPR043502">
    <property type="entry name" value="DNA/RNA_pol_sf"/>
</dbReference>
<proteinExistence type="predicted"/>
<comment type="caution">
    <text evidence="2">The sequence shown here is derived from an EMBL/GenBank/DDBJ whole genome shotgun (WGS) entry which is preliminary data.</text>
</comment>
<evidence type="ECO:0000259" key="1">
    <source>
        <dbReference type="PROSITE" id="PS50878"/>
    </source>
</evidence>
<organism evidence="2 3">
    <name type="scientific">Brachionus calyciflorus</name>
    <dbReference type="NCBI Taxonomy" id="104777"/>
    <lineage>
        <taxon>Eukaryota</taxon>
        <taxon>Metazoa</taxon>
        <taxon>Spiralia</taxon>
        <taxon>Gnathifera</taxon>
        <taxon>Rotifera</taxon>
        <taxon>Eurotatoria</taxon>
        <taxon>Monogononta</taxon>
        <taxon>Pseudotrocha</taxon>
        <taxon>Ploima</taxon>
        <taxon>Brachionidae</taxon>
        <taxon>Brachionus</taxon>
    </lineage>
</organism>
<feature type="non-terminal residue" evidence="2">
    <location>
        <position position="1"/>
    </location>
</feature>
<dbReference type="PANTHER" id="PTHR47027:SF20">
    <property type="entry name" value="REVERSE TRANSCRIPTASE-LIKE PROTEIN WITH RNA-DIRECTED DNA POLYMERASE DOMAIN"/>
    <property type="match status" value="1"/>
</dbReference>
<evidence type="ECO:0000313" key="2">
    <source>
        <dbReference type="EMBL" id="CAF1117913.1"/>
    </source>
</evidence>
<accession>A0A814QD77</accession>
<evidence type="ECO:0000313" key="3">
    <source>
        <dbReference type="Proteomes" id="UP000663879"/>
    </source>
</evidence>
<name>A0A814QD77_9BILA</name>
<dbReference type="EMBL" id="CAJNOC010008614">
    <property type="protein sequence ID" value="CAF1117913.1"/>
    <property type="molecule type" value="Genomic_DNA"/>
</dbReference>